<gene>
    <name evidence="3" type="ORF">A3840_03110</name>
</gene>
<evidence type="ECO:0000313" key="4">
    <source>
        <dbReference type="Proteomes" id="UP000078389"/>
    </source>
</evidence>
<keyword evidence="4" id="KW-1185">Reference proteome</keyword>
<dbReference type="AlphaFoldDB" id="A0A178I2V7"/>
<dbReference type="SUPFAM" id="SSF55961">
    <property type="entry name" value="Bet v1-like"/>
    <property type="match status" value="1"/>
</dbReference>
<dbReference type="EMBL" id="LVVY01000062">
    <property type="protein sequence ID" value="OAM79700.1"/>
    <property type="molecule type" value="Genomic_DNA"/>
</dbReference>
<organism evidence="3 4">
    <name type="scientific">Devosia elaeis</name>
    <dbReference type="NCBI Taxonomy" id="1770058"/>
    <lineage>
        <taxon>Bacteria</taxon>
        <taxon>Pseudomonadati</taxon>
        <taxon>Pseudomonadota</taxon>
        <taxon>Alphaproteobacteria</taxon>
        <taxon>Hyphomicrobiales</taxon>
        <taxon>Devosiaceae</taxon>
        <taxon>Devosia</taxon>
    </lineage>
</organism>
<dbReference type="CDD" id="cd07814">
    <property type="entry name" value="SRPBCC_CalC_Aha1-like"/>
    <property type="match status" value="1"/>
</dbReference>
<dbReference type="Proteomes" id="UP000078389">
    <property type="component" value="Unassembled WGS sequence"/>
</dbReference>
<protein>
    <recommendedName>
        <fullName evidence="2">Activator of Hsp90 ATPase homologue 1/2-like C-terminal domain-containing protein</fullName>
    </recommendedName>
</protein>
<feature type="domain" description="Activator of Hsp90 ATPase homologue 1/2-like C-terminal" evidence="2">
    <location>
        <begin position="13"/>
        <end position="141"/>
    </location>
</feature>
<proteinExistence type="inferred from homology"/>
<comment type="similarity">
    <text evidence="1">Belongs to the AHA1 family.</text>
</comment>
<dbReference type="InterPro" id="IPR023393">
    <property type="entry name" value="START-like_dom_sf"/>
</dbReference>
<reference evidence="3 4" key="1">
    <citation type="submission" date="2016-03" db="EMBL/GenBank/DDBJ databases">
        <title>Genome sequencing of Devosia sp. S37.</title>
        <authorList>
            <person name="Mohd Nor M."/>
        </authorList>
    </citation>
    <scope>NUCLEOTIDE SEQUENCE [LARGE SCALE GENOMIC DNA]</scope>
    <source>
        <strain evidence="3 4">S37</strain>
    </source>
</reference>
<dbReference type="Pfam" id="PF08327">
    <property type="entry name" value="AHSA1"/>
    <property type="match status" value="1"/>
</dbReference>
<dbReference type="InterPro" id="IPR013538">
    <property type="entry name" value="ASHA1/2-like_C"/>
</dbReference>
<evidence type="ECO:0000256" key="1">
    <source>
        <dbReference type="ARBA" id="ARBA00006817"/>
    </source>
</evidence>
<name>A0A178I2V7_9HYPH</name>
<dbReference type="STRING" id="1770058.A3840_03110"/>
<evidence type="ECO:0000259" key="2">
    <source>
        <dbReference type="Pfam" id="PF08327"/>
    </source>
</evidence>
<sequence>MGHWLDIERRFTAPAGLLWRLWTDADWLKRWFGPKDFTCPSYSLDLRPGGRYRGLIRAEQYGDSWFGGAFREIVPHEKLVMSFAWERDSGLTDANEITLTWREVDGVTLQHFRQGPFADSAERDSHRDGWSECIDKEAAYLATREEK</sequence>
<dbReference type="Gene3D" id="3.30.530.20">
    <property type="match status" value="1"/>
</dbReference>
<evidence type="ECO:0000313" key="3">
    <source>
        <dbReference type="EMBL" id="OAM79700.1"/>
    </source>
</evidence>
<accession>A0A178I2V7</accession>
<comment type="caution">
    <text evidence="3">The sequence shown here is derived from an EMBL/GenBank/DDBJ whole genome shotgun (WGS) entry which is preliminary data.</text>
</comment>